<evidence type="ECO:0000259" key="1">
    <source>
        <dbReference type="Pfam" id="PF00144"/>
    </source>
</evidence>
<dbReference type="Gene3D" id="3.40.710.10">
    <property type="entry name" value="DD-peptidase/beta-lactamase superfamily"/>
    <property type="match status" value="1"/>
</dbReference>
<dbReference type="EMBL" id="JAGIYQ010000017">
    <property type="protein sequence ID" value="MBP0727007.1"/>
    <property type="molecule type" value="Genomic_DNA"/>
</dbReference>
<dbReference type="InterPro" id="IPR050491">
    <property type="entry name" value="AmpC-like"/>
</dbReference>
<dbReference type="PANTHER" id="PTHR46825:SF9">
    <property type="entry name" value="BETA-LACTAMASE-RELATED DOMAIN-CONTAINING PROTEIN"/>
    <property type="match status" value="1"/>
</dbReference>
<gene>
    <name evidence="2" type="ORF">J5Y03_17755</name>
</gene>
<protein>
    <submittedName>
        <fullName evidence="2">Beta-lactamase family protein</fullName>
    </submittedName>
</protein>
<dbReference type="PANTHER" id="PTHR46825">
    <property type="entry name" value="D-ALANYL-D-ALANINE-CARBOXYPEPTIDASE/ENDOPEPTIDASE AMPH"/>
    <property type="match status" value="1"/>
</dbReference>
<dbReference type="InterPro" id="IPR012338">
    <property type="entry name" value="Beta-lactam/transpept-like"/>
</dbReference>
<dbReference type="Pfam" id="PF00144">
    <property type="entry name" value="Beta-lactamase"/>
    <property type="match status" value="1"/>
</dbReference>
<dbReference type="Proteomes" id="UP000682134">
    <property type="component" value="Unassembled WGS sequence"/>
</dbReference>
<name>A0A940SI82_9BACI</name>
<reference evidence="2" key="1">
    <citation type="submission" date="2021-04" db="EMBL/GenBank/DDBJ databases">
        <title>Genome seq and assembly of Bacillus sp.</title>
        <authorList>
            <person name="Chhetri G."/>
        </authorList>
    </citation>
    <scope>NUCLEOTIDE SEQUENCE</scope>
    <source>
        <strain evidence="2">RG28</strain>
    </source>
</reference>
<evidence type="ECO:0000313" key="2">
    <source>
        <dbReference type="EMBL" id="MBP0727007.1"/>
    </source>
</evidence>
<evidence type="ECO:0000313" key="3">
    <source>
        <dbReference type="Proteomes" id="UP000682134"/>
    </source>
</evidence>
<keyword evidence="3" id="KW-1185">Reference proteome</keyword>
<comment type="caution">
    <text evidence="2">The sequence shown here is derived from an EMBL/GenBank/DDBJ whole genome shotgun (WGS) entry which is preliminary data.</text>
</comment>
<proteinExistence type="predicted"/>
<sequence length="410" mass="47279">MKSNFNKETKEILDNPVKQNESSIDVEIRKIMKKYSVVGLQALAVVKGKVVWSSVYGYQNLSRKILMTEETQFRIASISKLFTATAVMQLIEDNKVDLDEDVSSYLGFLIRNPHFPKMKITLRQLLTHTSSLNSDDVNGSVYARFIASSQTEKVPNLKEIFLEDGRFYNKLLWGEWKPGTNEKWTYSNLGSILIAAIIEKISGKRFDHYIIDNLFEPIEIKNAAFSYPKNEQIGNIATLYEWDKQSNKYLVTIDGSKNQKNINWNNYIPGSNGGMFNPQGGLYISVEELSHFMIAHMQNGKYKNQRILKEHTAKMMKTVHWKSDNLNRFFTKMGLQFHISSDFLSQYPNMVGHSGEAYGLLSDMYWEEEKEFGIIFMMNGCRFDSTIQTRFDVEVELASAIYQNIIQDVI</sequence>
<accession>A0A940SI82</accession>
<dbReference type="InterPro" id="IPR001466">
    <property type="entry name" value="Beta-lactam-related"/>
</dbReference>
<dbReference type="RefSeq" id="WP_209407345.1">
    <property type="nucleotide sequence ID" value="NZ_JAGIYQ010000017.1"/>
</dbReference>
<dbReference type="SUPFAM" id="SSF56601">
    <property type="entry name" value="beta-lactamase/transpeptidase-like"/>
    <property type="match status" value="1"/>
</dbReference>
<feature type="domain" description="Beta-lactamase-related" evidence="1">
    <location>
        <begin position="28"/>
        <end position="380"/>
    </location>
</feature>
<organism evidence="2 3">
    <name type="scientific">Gottfriedia endophytica</name>
    <dbReference type="NCBI Taxonomy" id="2820819"/>
    <lineage>
        <taxon>Bacteria</taxon>
        <taxon>Bacillati</taxon>
        <taxon>Bacillota</taxon>
        <taxon>Bacilli</taxon>
        <taxon>Bacillales</taxon>
        <taxon>Bacillaceae</taxon>
        <taxon>Gottfriedia</taxon>
    </lineage>
</organism>
<dbReference type="AlphaFoldDB" id="A0A940SI82"/>